<proteinExistence type="predicted"/>
<evidence type="ECO:0000259" key="1">
    <source>
        <dbReference type="PROSITE" id="PS50878"/>
    </source>
</evidence>
<dbReference type="PROSITE" id="PS50878">
    <property type="entry name" value="RT_POL"/>
    <property type="match status" value="1"/>
</dbReference>
<dbReference type="PANTHER" id="PTHR31635">
    <property type="entry name" value="REVERSE TRANSCRIPTASE DOMAIN-CONTAINING PROTEIN-RELATED"/>
    <property type="match status" value="1"/>
</dbReference>
<dbReference type="InterPro" id="IPR043502">
    <property type="entry name" value="DNA/RNA_pol_sf"/>
</dbReference>
<feature type="domain" description="Reverse transcriptase" evidence="1">
    <location>
        <begin position="1"/>
        <end position="176"/>
    </location>
</feature>
<dbReference type="SUPFAM" id="SSF56672">
    <property type="entry name" value="DNA/RNA polymerases"/>
    <property type="match status" value="1"/>
</dbReference>
<dbReference type="Pfam" id="PF13966">
    <property type="entry name" value="zf-RVT"/>
    <property type="match status" value="1"/>
</dbReference>
<evidence type="ECO:0000313" key="2">
    <source>
        <dbReference type="EMBL" id="CAC5356172.1"/>
    </source>
</evidence>
<sequence length="295" mass="35577">MEINDWNGYLVSFDQEKAFDRVEHNYTIQVLKRMNFPPGIIRWIEIIYKDIKSKIQVNGHLTKEIKIERSIRQRCSLSITIYALIIEPLASSIRNSKDIKGINLPNRKDNCALFQHADDCSTITTEISDYDHLVKEFKYLARYREEENKEIEFTNIWKTIVNIKNDIQREFIYKIIHRAVLTGEKQLERGLKNMEPKCKYCNKQIETFEHLFIECKELKLFRQYVTENGQTKDPNFKINKKLLLLYIVDIKKELLPLIYGYTHTEWTCRHYEDELVLYKLQMKYHKDKEIYEKYN</sequence>
<dbReference type="EMBL" id="CACVKT020000126">
    <property type="protein sequence ID" value="CAC5356172.1"/>
    <property type="molecule type" value="Genomic_DNA"/>
</dbReference>
<name>A0A6J7ZVW2_MYTCO</name>
<accession>A0A6J7ZVW2</accession>
<dbReference type="AlphaFoldDB" id="A0A6J7ZVW2"/>
<dbReference type="InterPro" id="IPR026960">
    <property type="entry name" value="RVT-Znf"/>
</dbReference>
<dbReference type="PANTHER" id="PTHR31635:SF196">
    <property type="entry name" value="REVERSE TRANSCRIPTASE DOMAIN-CONTAINING PROTEIN-RELATED"/>
    <property type="match status" value="1"/>
</dbReference>
<dbReference type="Proteomes" id="UP000507470">
    <property type="component" value="Unassembled WGS sequence"/>
</dbReference>
<keyword evidence="3" id="KW-1185">Reference proteome</keyword>
<protein>
    <recommendedName>
        <fullName evidence="1">Reverse transcriptase domain-containing protein</fullName>
    </recommendedName>
</protein>
<evidence type="ECO:0000313" key="3">
    <source>
        <dbReference type="Proteomes" id="UP000507470"/>
    </source>
</evidence>
<dbReference type="Pfam" id="PF00078">
    <property type="entry name" value="RVT_1"/>
    <property type="match status" value="1"/>
</dbReference>
<dbReference type="OrthoDB" id="6255742at2759"/>
<reference evidence="2 3" key="1">
    <citation type="submission" date="2020-06" db="EMBL/GenBank/DDBJ databases">
        <authorList>
            <person name="Li R."/>
            <person name="Bekaert M."/>
        </authorList>
    </citation>
    <scope>NUCLEOTIDE SEQUENCE [LARGE SCALE GENOMIC DNA]</scope>
    <source>
        <strain evidence="3">wild</strain>
    </source>
</reference>
<gene>
    <name evidence="2" type="ORF">MCOR_478</name>
</gene>
<dbReference type="InterPro" id="IPR000477">
    <property type="entry name" value="RT_dom"/>
</dbReference>
<organism evidence="2 3">
    <name type="scientific">Mytilus coruscus</name>
    <name type="common">Sea mussel</name>
    <dbReference type="NCBI Taxonomy" id="42192"/>
    <lineage>
        <taxon>Eukaryota</taxon>
        <taxon>Metazoa</taxon>
        <taxon>Spiralia</taxon>
        <taxon>Lophotrochozoa</taxon>
        <taxon>Mollusca</taxon>
        <taxon>Bivalvia</taxon>
        <taxon>Autobranchia</taxon>
        <taxon>Pteriomorphia</taxon>
        <taxon>Mytilida</taxon>
        <taxon>Mytiloidea</taxon>
        <taxon>Mytilidae</taxon>
        <taxon>Mytilinae</taxon>
        <taxon>Mytilus</taxon>
    </lineage>
</organism>